<dbReference type="EMBL" id="VVZX01000003">
    <property type="protein sequence ID" value="KAA5276212.1"/>
    <property type="molecule type" value="Genomic_DNA"/>
</dbReference>
<dbReference type="Pfam" id="PF18724">
    <property type="entry name" value="ADDT"/>
    <property type="match status" value="1"/>
</dbReference>
<reference evidence="3 4" key="2">
    <citation type="journal article" date="2019" name="Science, e1252229">
        <title>Invertible promoters mediate bacterial phase variation, antibiotic resistance, and host adaptation in the gut.</title>
        <authorList>
            <person name="Jiang X."/>
            <person name="Hall A.B."/>
            <person name="Arthur T.D."/>
            <person name="Plichta D.R."/>
            <person name="Covington C.T."/>
            <person name="Poyet M."/>
            <person name="Crothers J."/>
            <person name="Moses P.L."/>
            <person name="Tolonen A.C."/>
            <person name="Vlamakis H."/>
            <person name="Alm E.J."/>
            <person name="Xavier R.J."/>
        </authorList>
    </citation>
    <scope>NUCLEOTIDE SEQUENCE [LARGE SCALE GENOMIC DNA]</scope>
    <source>
        <strain evidence="3">Bj_0095</strain>
        <strain evidence="4">bj_0095</strain>
    </source>
</reference>
<organism evidence="3 4">
    <name type="scientific">Bacteroides eggerthii</name>
    <dbReference type="NCBI Taxonomy" id="28111"/>
    <lineage>
        <taxon>Bacteria</taxon>
        <taxon>Pseudomonadati</taxon>
        <taxon>Bacteroidota</taxon>
        <taxon>Bacteroidia</taxon>
        <taxon>Bacteroidales</taxon>
        <taxon>Bacteroidaceae</taxon>
        <taxon>Bacteroides</taxon>
    </lineage>
</organism>
<evidence type="ECO:0000259" key="1">
    <source>
        <dbReference type="Pfam" id="PF18724"/>
    </source>
</evidence>
<evidence type="ECO:0000313" key="2">
    <source>
        <dbReference type="EMBL" id="KAA5276212.1"/>
    </source>
</evidence>
<dbReference type="InterPro" id="IPR040741">
    <property type="entry name" value="ADDT"/>
</dbReference>
<keyword evidence="5" id="KW-1185">Reference proteome</keyword>
<dbReference type="EMBL" id="RCXL01000003">
    <property type="protein sequence ID" value="RYT77469.1"/>
    <property type="molecule type" value="Genomic_DNA"/>
</dbReference>
<protein>
    <recommendedName>
        <fullName evidence="1">Amino acid:DNA transferase domain-containing protein</fullName>
    </recommendedName>
</protein>
<evidence type="ECO:0000313" key="3">
    <source>
        <dbReference type="EMBL" id="RYT77469.1"/>
    </source>
</evidence>
<reference evidence="2 5" key="1">
    <citation type="journal article" date="2019" name="Nat. Med.">
        <title>A library of human gut bacterial isolates paired with longitudinal multiomics data enables mechanistic microbiome research.</title>
        <authorList>
            <person name="Poyet M."/>
            <person name="Groussin M."/>
            <person name="Gibbons S.M."/>
            <person name="Avila-Pacheco J."/>
            <person name="Jiang X."/>
            <person name="Kearney S.M."/>
            <person name="Perrotta A.R."/>
            <person name="Berdy B."/>
            <person name="Zhao S."/>
            <person name="Lieberman T.D."/>
            <person name="Swanson P.K."/>
            <person name="Smith M."/>
            <person name="Roesemann S."/>
            <person name="Alexander J.E."/>
            <person name="Rich S.A."/>
            <person name="Livny J."/>
            <person name="Vlamakis H."/>
            <person name="Clish C."/>
            <person name="Bullock K."/>
            <person name="Deik A."/>
            <person name="Scott J."/>
            <person name="Pierce K.A."/>
            <person name="Xavier R.J."/>
            <person name="Alm E.J."/>
        </authorList>
    </citation>
    <scope>NUCLEOTIDE SEQUENCE [LARGE SCALE GENOMIC DNA]</scope>
    <source>
        <strain evidence="2 5">BIOML-A1</strain>
    </source>
</reference>
<sequence length="224" mass="26312">MNYREYIDYHNGGDAGVEEKMIASLSRYYGLSRWNSFRLAYYYATTYHIPSALQLLSDHNTPKDKLKFRTDRRYVRIGNTFNRIMSALSPNLLEELDKATTTTEQYKIVSGWYYFGRYAAFLFLEVWAKLSGKQIVDDFSLKFEPNENYTRGAEIIAETQNREKLTAFIERAKADTKDNIFSLETSLCAVEKIRKGTRWNGFYTERMLNDIKGCKWENIIIKLL</sequence>
<dbReference type="AlphaFoldDB" id="A0A4Q5H7G1"/>
<comment type="caution">
    <text evidence="3">The sequence shown here is derived from an EMBL/GenBank/DDBJ whole genome shotgun (WGS) entry which is preliminary data.</text>
</comment>
<dbReference type="Proteomes" id="UP000335496">
    <property type="component" value="Unassembled WGS sequence"/>
</dbReference>
<gene>
    <name evidence="3" type="ORF">EAJ03_02685</name>
    <name evidence="2" type="ORF">F2Z23_02675</name>
</gene>
<dbReference type="RefSeq" id="WP_025017835.1">
    <property type="nucleotide sequence ID" value="NZ_RCXL01000003.1"/>
</dbReference>
<feature type="domain" description="Amino acid:DNA transferase" evidence="1">
    <location>
        <begin position="65"/>
        <end position="193"/>
    </location>
</feature>
<name>A0A4Q5H7G1_9BACE</name>
<evidence type="ECO:0000313" key="5">
    <source>
        <dbReference type="Proteomes" id="UP000335496"/>
    </source>
</evidence>
<proteinExistence type="predicted"/>
<evidence type="ECO:0000313" key="4">
    <source>
        <dbReference type="Proteomes" id="UP000291917"/>
    </source>
</evidence>
<accession>A0A4Q5H7G1</accession>
<dbReference type="Proteomes" id="UP000291917">
    <property type="component" value="Unassembled WGS sequence"/>
</dbReference>